<keyword evidence="5" id="KW-0819">tRNA processing</keyword>
<dbReference type="Pfam" id="PF02367">
    <property type="entry name" value="TsaE"/>
    <property type="match status" value="1"/>
</dbReference>
<keyword evidence="6" id="KW-0479">Metal-binding</keyword>
<dbReference type="NCBIfam" id="TIGR00150">
    <property type="entry name" value="T6A_YjeE"/>
    <property type="match status" value="1"/>
</dbReference>
<dbReference type="InterPro" id="IPR003442">
    <property type="entry name" value="T6A_TsaE"/>
</dbReference>
<evidence type="ECO:0000313" key="11">
    <source>
        <dbReference type="EMBL" id="OUM85557.1"/>
    </source>
</evidence>
<dbReference type="EMBL" id="LZRT01000100">
    <property type="protein sequence ID" value="OUM85557.1"/>
    <property type="molecule type" value="Genomic_DNA"/>
</dbReference>
<comment type="similarity">
    <text evidence="2">Belongs to the TsaE family.</text>
</comment>
<evidence type="ECO:0000256" key="1">
    <source>
        <dbReference type="ARBA" id="ARBA00004496"/>
    </source>
</evidence>
<evidence type="ECO:0000256" key="6">
    <source>
        <dbReference type="ARBA" id="ARBA00022723"/>
    </source>
</evidence>
<evidence type="ECO:0000256" key="3">
    <source>
        <dbReference type="ARBA" id="ARBA00019010"/>
    </source>
</evidence>
<dbReference type="AlphaFoldDB" id="A0A1Y3PHB8"/>
<dbReference type="GO" id="GO:0016740">
    <property type="term" value="F:transferase activity"/>
    <property type="evidence" value="ECO:0007669"/>
    <property type="project" value="UniProtKB-KW"/>
</dbReference>
<dbReference type="GO" id="GO:0005737">
    <property type="term" value="C:cytoplasm"/>
    <property type="evidence" value="ECO:0007669"/>
    <property type="project" value="UniProtKB-SubCell"/>
</dbReference>
<evidence type="ECO:0000256" key="2">
    <source>
        <dbReference type="ARBA" id="ARBA00007599"/>
    </source>
</evidence>
<keyword evidence="4" id="KW-0963">Cytoplasm</keyword>
<dbReference type="PANTHER" id="PTHR33540:SF2">
    <property type="entry name" value="TRNA THREONYLCARBAMOYLADENOSINE BIOSYNTHESIS PROTEIN TSAE"/>
    <property type="match status" value="1"/>
</dbReference>
<dbReference type="InterPro" id="IPR027417">
    <property type="entry name" value="P-loop_NTPase"/>
</dbReference>
<dbReference type="PANTHER" id="PTHR33540">
    <property type="entry name" value="TRNA THREONYLCARBAMOYLADENOSINE BIOSYNTHESIS PROTEIN TSAE"/>
    <property type="match status" value="1"/>
</dbReference>
<sequence>MVAWKLIVETSDEMKRLARCLGEVLKAGDCVALYGGLGIGKTTFTQGLAQGLGIAKPVNSPTFTLVKEYQGRLPLYHMDLYRLEDPTEELGLEEYWDGDGVVVIEWPEIIRQWLPEDRLDVSMARAQGERRVVSIEATGPRSRRRVSDWMAALGRRDTGSEES</sequence>
<dbReference type="GO" id="GO:0046872">
    <property type="term" value="F:metal ion binding"/>
    <property type="evidence" value="ECO:0007669"/>
    <property type="project" value="UniProtKB-KW"/>
</dbReference>
<dbReference type="Proteomes" id="UP000196475">
    <property type="component" value="Unassembled WGS sequence"/>
</dbReference>
<comment type="caution">
    <text evidence="11">The sequence shown here is derived from an EMBL/GenBank/DDBJ whole genome shotgun (WGS) entry which is preliminary data.</text>
</comment>
<gene>
    <name evidence="11" type="ORF">BAA01_05130</name>
</gene>
<evidence type="ECO:0000256" key="10">
    <source>
        <dbReference type="ARBA" id="ARBA00032441"/>
    </source>
</evidence>
<name>A0A1Y3PHB8_9BACI</name>
<proteinExistence type="inferred from homology"/>
<evidence type="ECO:0000256" key="5">
    <source>
        <dbReference type="ARBA" id="ARBA00022694"/>
    </source>
</evidence>
<evidence type="ECO:0000256" key="4">
    <source>
        <dbReference type="ARBA" id="ARBA00022490"/>
    </source>
</evidence>
<organism evidence="11 12">
    <name type="scientific">Bacillus thermozeamaize</name>
    <dbReference type="NCBI Taxonomy" id="230954"/>
    <lineage>
        <taxon>Bacteria</taxon>
        <taxon>Bacillati</taxon>
        <taxon>Bacillota</taxon>
        <taxon>Bacilli</taxon>
        <taxon>Bacillales</taxon>
        <taxon>Bacillaceae</taxon>
        <taxon>Bacillus</taxon>
    </lineage>
</organism>
<evidence type="ECO:0000256" key="8">
    <source>
        <dbReference type="ARBA" id="ARBA00022840"/>
    </source>
</evidence>
<keyword evidence="7" id="KW-0547">Nucleotide-binding</keyword>
<dbReference type="SUPFAM" id="SSF52540">
    <property type="entry name" value="P-loop containing nucleoside triphosphate hydrolases"/>
    <property type="match status" value="1"/>
</dbReference>
<keyword evidence="9" id="KW-0460">Magnesium</keyword>
<dbReference type="GO" id="GO:0002949">
    <property type="term" value="P:tRNA threonylcarbamoyladenosine modification"/>
    <property type="evidence" value="ECO:0007669"/>
    <property type="project" value="InterPro"/>
</dbReference>
<comment type="subcellular location">
    <subcellularLocation>
        <location evidence="1">Cytoplasm</location>
    </subcellularLocation>
</comment>
<keyword evidence="8" id="KW-0067">ATP-binding</keyword>
<evidence type="ECO:0000313" key="12">
    <source>
        <dbReference type="Proteomes" id="UP000196475"/>
    </source>
</evidence>
<reference evidence="12" key="1">
    <citation type="submission" date="2016-06" db="EMBL/GenBank/DDBJ databases">
        <authorList>
            <person name="Nascimento L."/>
            <person name="Pereira R.V."/>
            <person name="Martins L.F."/>
            <person name="Quaggio R.B."/>
            <person name="Silva A.M."/>
            <person name="Setubal J.C."/>
        </authorList>
    </citation>
    <scope>NUCLEOTIDE SEQUENCE [LARGE SCALE GENOMIC DNA]</scope>
</reference>
<protein>
    <recommendedName>
        <fullName evidence="3">tRNA threonylcarbamoyladenosine biosynthesis protein TsaE</fullName>
    </recommendedName>
    <alternativeName>
        <fullName evidence="10">t(6)A37 threonylcarbamoyladenosine biosynthesis protein TsaE</fullName>
    </alternativeName>
</protein>
<accession>A0A1Y3PHB8</accession>
<dbReference type="GO" id="GO:0005524">
    <property type="term" value="F:ATP binding"/>
    <property type="evidence" value="ECO:0007669"/>
    <property type="project" value="UniProtKB-KW"/>
</dbReference>
<evidence type="ECO:0000256" key="7">
    <source>
        <dbReference type="ARBA" id="ARBA00022741"/>
    </source>
</evidence>
<dbReference type="Gene3D" id="3.40.50.300">
    <property type="entry name" value="P-loop containing nucleotide triphosphate hydrolases"/>
    <property type="match status" value="1"/>
</dbReference>
<evidence type="ECO:0000256" key="9">
    <source>
        <dbReference type="ARBA" id="ARBA00022842"/>
    </source>
</evidence>
<keyword evidence="11" id="KW-0808">Transferase</keyword>